<name>A0ABV4TTJ8_9GAMM</name>
<sequence>MRPNVLEMSITERLEACRELQAHTPGAAQADCDECAEYRQAVCNFPDWLGYPYEVEEERISPER</sequence>
<dbReference type="Proteomes" id="UP001575181">
    <property type="component" value="Unassembled WGS sequence"/>
</dbReference>
<organism evidence="1 2">
    <name type="scientific">Thiohalorhabdus methylotrophus</name>
    <dbReference type="NCBI Taxonomy" id="3242694"/>
    <lineage>
        <taxon>Bacteria</taxon>
        <taxon>Pseudomonadati</taxon>
        <taxon>Pseudomonadota</taxon>
        <taxon>Gammaproteobacteria</taxon>
        <taxon>Thiohalorhabdales</taxon>
        <taxon>Thiohalorhabdaceae</taxon>
        <taxon>Thiohalorhabdus</taxon>
    </lineage>
</organism>
<evidence type="ECO:0000313" key="2">
    <source>
        <dbReference type="Proteomes" id="UP001575181"/>
    </source>
</evidence>
<dbReference type="RefSeq" id="WP_373655383.1">
    <property type="nucleotide sequence ID" value="NZ_JBGUAW010000004.1"/>
</dbReference>
<comment type="caution">
    <text evidence="1">The sequence shown here is derived from an EMBL/GenBank/DDBJ whole genome shotgun (WGS) entry which is preliminary data.</text>
</comment>
<gene>
    <name evidence="1" type="ORF">ACERLL_07160</name>
</gene>
<protein>
    <submittedName>
        <fullName evidence="1">Uncharacterized protein</fullName>
    </submittedName>
</protein>
<dbReference type="EMBL" id="JBGUAW010000004">
    <property type="protein sequence ID" value="MFA9460602.1"/>
    <property type="molecule type" value="Genomic_DNA"/>
</dbReference>
<keyword evidence="2" id="KW-1185">Reference proteome</keyword>
<accession>A0ABV4TTJ8</accession>
<reference evidence="1 2" key="1">
    <citation type="submission" date="2024-08" db="EMBL/GenBank/DDBJ databases">
        <title>Whole-genome sequencing of halo(alkali)philic microorganisms from hypersaline lakes.</title>
        <authorList>
            <person name="Sorokin D.Y."/>
            <person name="Merkel A.Y."/>
            <person name="Messina E."/>
            <person name="Yakimov M."/>
        </authorList>
    </citation>
    <scope>NUCLEOTIDE SEQUENCE [LARGE SCALE GENOMIC DNA]</scope>
    <source>
        <strain evidence="1 2">Cl-TMA</strain>
    </source>
</reference>
<evidence type="ECO:0000313" key="1">
    <source>
        <dbReference type="EMBL" id="MFA9460602.1"/>
    </source>
</evidence>
<proteinExistence type="predicted"/>